<dbReference type="AlphaFoldDB" id="A0A182IRM8"/>
<organism evidence="2">
    <name type="scientific">Anopheles atroparvus</name>
    <name type="common">European mosquito</name>
    <dbReference type="NCBI Taxonomy" id="41427"/>
    <lineage>
        <taxon>Eukaryota</taxon>
        <taxon>Metazoa</taxon>
        <taxon>Ecdysozoa</taxon>
        <taxon>Arthropoda</taxon>
        <taxon>Hexapoda</taxon>
        <taxon>Insecta</taxon>
        <taxon>Pterygota</taxon>
        <taxon>Neoptera</taxon>
        <taxon>Endopterygota</taxon>
        <taxon>Diptera</taxon>
        <taxon>Nematocera</taxon>
        <taxon>Culicoidea</taxon>
        <taxon>Culicidae</taxon>
        <taxon>Anophelinae</taxon>
        <taxon>Anopheles</taxon>
    </lineage>
</organism>
<feature type="region of interest" description="Disordered" evidence="1">
    <location>
        <begin position="264"/>
        <end position="286"/>
    </location>
</feature>
<feature type="region of interest" description="Disordered" evidence="1">
    <location>
        <begin position="1"/>
        <end position="82"/>
    </location>
</feature>
<dbReference type="VEuPathDB" id="VectorBase:AATE004175"/>
<accession>A0A182IRM8</accession>
<proteinExistence type="predicted"/>
<feature type="compositionally biased region" description="Acidic residues" evidence="1">
    <location>
        <begin position="44"/>
        <end position="53"/>
    </location>
</feature>
<dbReference type="EnsemblMetazoa" id="AATE004175-RA">
    <property type="protein sequence ID" value="AATE004175-PA.1"/>
    <property type="gene ID" value="AATE004175"/>
</dbReference>
<evidence type="ECO:0000313" key="2">
    <source>
        <dbReference type="EnsemblMetazoa" id="AATE004175-PA.1"/>
    </source>
</evidence>
<feature type="compositionally biased region" description="Low complexity" evidence="1">
    <location>
        <begin position="28"/>
        <end position="39"/>
    </location>
</feature>
<protein>
    <submittedName>
        <fullName evidence="2">Uncharacterized protein</fullName>
    </submittedName>
</protein>
<feature type="compositionally biased region" description="Basic and acidic residues" evidence="1">
    <location>
        <begin position="1"/>
        <end position="19"/>
    </location>
</feature>
<evidence type="ECO:0000256" key="1">
    <source>
        <dbReference type="SAM" id="MobiDB-lite"/>
    </source>
</evidence>
<reference evidence="2" key="1">
    <citation type="submission" date="2022-08" db="UniProtKB">
        <authorList>
            <consortium name="EnsemblMetazoa"/>
        </authorList>
    </citation>
    <scope>IDENTIFICATION</scope>
    <source>
        <strain evidence="2">EBRO</strain>
    </source>
</reference>
<sequence length="286" mass="30713">MARSERTAGRAFGEARDRSPVSVPIAARSRSSGPSQRSPVLAPDEIEMDESSLDTDLCSSSAPDGGEIGSMTRDSSDGGKDGQVIDPYRALEWIAQASLGNRHAGPNGGRLLGRVTSADTCHGEGKFLRYQNTRLHRPVDVSTAATLRLESGSSLINRLSITILDQRFGFGLLALLGTLLFAGEVCDQDYRASSLRRDCVRRNPSTPREAIAFYSPEDGSGNRSFDRSSAKSPFNTCRLPGLVQRSPASLLLTAISGRIMTAVSRSNGSPKKHTKTCPPSFGRRSI</sequence>
<name>A0A182IRM8_ANOAO</name>